<dbReference type="NCBIfam" id="NF011202">
    <property type="entry name" value="PRK14608.1"/>
    <property type="match status" value="1"/>
</dbReference>
<dbReference type="NCBIfam" id="TIGR00154">
    <property type="entry name" value="ispE"/>
    <property type="match status" value="1"/>
</dbReference>
<evidence type="ECO:0000313" key="13">
    <source>
        <dbReference type="EMBL" id="MDX5932619.1"/>
    </source>
</evidence>
<evidence type="ECO:0000256" key="2">
    <source>
        <dbReference type="ARBA" id="ARBA00012052"/>
    </source>
</evidence>
<dbReference type="GO" id="GO:0050515">
    <property type="term" value="F:4-(cytidine 5'-diphospho)-2-C-methyl-D-erythritol kinase activity"/>
    <property type="evidence" value="ECO:0007669"/>
    <property type="project" value="UniProtKB-UniRule"/>
</dbReference>
<dbReference type="InterPro" id="IPR006204">
    <property type="entry name" value="GHMP_kinase_N_dom"/>
</dbReference>
<evidence type="ECO:0000256" key="10">
    <source>
        <dbReference type="HAMAP-Rule" id="MF_00061"/>
    </source>
</evidence>
<comment type="pathway">
    <text evidence="10">Isoprenoid biosynthesis; isopentenyl diphosphate biosynthesis via DXP pathway; isopentenyl diphosphate from 1-deoxy-D-xylulose 5-phosphate: step 3/6.</text>
</comment>
<evidence type="ECO:0000256" key="9">
    <source>
        <dbReference type="ARBA" id="ARBA00032554"/>
    </source>
</evidence>
<dbReference type="PIRSF" id="PIRSF010376">
    <property type="entry name" value="IspE"/>
    <property type="match status" value="1"/>
</dbReference>
<proteinExistence type="inferred from homology"/>
<evidence type="ECO:0000313" key="14">
    <source>
        <dbReference type="Proteomes" id="UP001279553"/>
    </source>
</evidence>
<comment type="caution">
    <text evidence="13">The sequence shown here is derived from an EMBL/GenBank/DDBJ whole genome shotgun (WGS) entry which is preliminary data.</text>
</comment>
<dbReference type="PANTHER" id="PTHR43527">
    <property type="entry name" value="4-DIPHOSPHOCYTIDYL-2-C-METHYL-D-ERYTHRITOL KINASE, CHLOROPLASTIC"/>
    <property type="match status" value="1"/>
</dbReference>
<dbReference type="InterPro" id="IPR014721">
    <property type="entry name" value="Ribsml_uS5_D2-typ_fold_subgr"/>
</dbReference>
<reference evidence="13 14" key="1">
    <citation type="submission" date="2023-11" db="EMBL/GenBank/DDBJ databases">
        <title>MicrobeMod: A computational toolkit for identifying prokaryotic methylation and restriction-modification with nanopore sequencing.</title>
        <authorList>
            <person name="Crits-Christoph A."/>
            <person name="Kang S.C."/>
            <person name="Lee H."/>
            <person name="Ostrov N."/>
        </authorList>
    </citation>
    <scope>NUCLEOTIDE SEQUENCE [LARGE SCALE GENOMIC DNA]</scope>
    <source>
        <strain evidence="13 14">DSMZ 700</strain>
    </source>
</reference>
<dbReference type="SUPFAM" id="SSF55060">
    <property type="entry name" value="GHMP Kinase, C-terminal domain"/>
    <property type="match status" value="1"/>
</dbReference>
<comment type="function">
    <text evidence="10">Catalyzes the phosphorylation of the position 2 hydroxy group of 4-diphosphocytidyl-2C-methyl-D-erythritol.</text>
</comment>
<dbReference type="Proteomes" id="UP001279553">
    <property type="component" value="Unassembled WGS sequence"/>
</dbReference>
<evidence type="ECO:0000259" key="12">
    <source>
        <dbReference type="Pfam" id="PF08544"/>
    </source>
</evidence>
<keyword evidence="5 10" id="KW-0547">Nucleotide-binding</keyword>
<dbReference type="EMBL" id="JAWXYB010000018">
    <property type="protein sequence ID" value="MDX5932619.1"/>
    <property type="molecule type" value="Genomic_DNA"/>
</dbReference>
<keyword evidence="4 10" id="KW-0808">Transferase</keyword>
<dbReference type="InterPro" id="IPR013750">
    <property type="entry name" value="GHMP_kinase_C_dom"/>
</dbReference>
<evidence type="ECO:0000259" key="11">
    <source>
        <dbReference type="Pfam" id="PF00288"/>
    </source>
</evidence>
<dbReference type="RefSeq" id="WP_319615473.1">
    <property type="nucleotide sequence ID" value="NZ_JAWXYB010000018.1"/>
</dbReference>
<feature type="active site" evidence="10">
    <location>
        <position position="133"/>
    </location>
</feature>
<dbReference type="GO" id="GO:0019288">
    <property type="term" value="P:isopentenyl diphosphate biosynthetic process, methylerythritol 4-phosphate pathway"/>
    <property type="evidence" value="ECO:0007669"/>
    <property type="project" value="UniProtKB-UniRule"/>
</dbReference>
<keyword evidence="14" id="KW-1185">Reference proteome</keyword>
<dbReference type="Gene3D" id="3.30.70.890">
    <property type="entry name" value="GHMP kinase, C-terminal domain"/>
    <property type="match status" value="1"/>
</dbReference>
<name>A0AAW9DU56_ACIAO</name>
<feature type="domain" description="GHMP kinase C-terminal" evidence="12">
    <location>
        <begin position="197"/>
        <end position="262"/>
    </location>
</feature>
<dbReference type="InterPro" id="IPR036554">
    <property type="entry name" value="GHMP_kinase_C_sf"/>
</dbReference>
<dbReference type="Pfam" id="PF00288">
    <property type="entry name" value="GHMP_kinases_N"/>
    <property type="match status" value="1"/>
</dbReference>
<protein>
    <recommendedName>
        <fullName evidence="3 10">4-diphosphocytidyl-2-C-methyl-D-erythritol kinase</fullName>
        <shortName evidence="10">CMK</shortName>
        <ecNumber evidence="2 10">2.7.1.148</ecNumber>
    </recommendedName>
    <alternativeName>
        <fullName evidence="9 10">4-(cytidine-5'-diphospho)-2-C-methyl-D-erythritol kinase</fullName>
    </alternativeName>
</protein>
<evidence type="ECO:0000256" key="4">
    <source>
        <dbReference type="ARBA" id="ARBA00022679"/>
    </source>
</evidence>
<keyword evidence="8 10" id="KW-0414">Isoprene biosynthesis</keyword>
<keyword evidence="6 10" id="KW-0418">Kinase</keyword>
<feature type="domain" description="GHMP kinase N-terminal" evidence="11">
    <location>
        <begin position="67"/>
        <end position="137"/>
    </location>
</feature>
<dbReference type="PANTHER" id="PTHR43527:SF2">
    <property type="entry name" value="4-DIPHOSPHOCYTIDYL-2-C-METHYL-D-ERYTHRITOL KINASE, CHLOROPLASTIC"/>
    <property type="match status" value="1"/>
</dbReference>
<evidence type="ECO:0000256" key="1">
    <source>
        <dbReference type="ARBA" id="ARBA00009684"/>
    </source>
</evidence>
<dbReference type="GO" id="GO:0005524">
    <property type="term" value="F:ATP binding"/>
    <property type="evidence" value="ECO:0007669"/>
    <property type="project" value="UniProtKB-UniRule"/>
</dbReference>
<evidence type="ECO:0000256" key="7">
    <source>
        <dbReference type="ARBA" id="ARBA00022840"/>
    </source>
</evidence>
<comment type="similarity">
    <text evidence="1 10">Belongs to the GHMP kinase family. IspE subfamily.</text>
</comment>
<evidence type="ECO:0000256" key="8">
    <source>
        <dbReference type="ARBA" id="ARBA00023229"/>
    </source>
</evidence>
<evidence type="ECO:0000256" key="5">
    <source>
        <dbReference type="ARBA" id="ARBA00022741"/>
    </source>
</evidence>
<feature type="active site" evidence="10">
    <location>
        <position position="10"/>
    </location>
</feature>
<organism evidence="13 14">
    <name type="scientific">Acidiphilium acidophilum</name>
    <name type="common">Thiobacillus acidophilus</name>
    <dbReference type="NCBI Taxonomy" id="76588"/>
    <lineage>
        <taxon>Bacteria</taxon>
        <taxon>Pseudomonadati</taxon>
        <taxon>Pseudomonadota</taxon>
        <taxon>Alphaproteobacteria</taxon>
        <taxon>Acetobacterales</taxon>
        <taxon>Acidocellaceae</taxon>
        <taxon>Acidiphilium</taxon>
    </lineage>
</organism>
<dbReference type="AlphaFoldDB" id="A0AAW9DU56"/>
<evidence type="ECO:0000256" key="3">
    <source>
        <dbReference type="ARBA" id="ARBA00017473"/>
    </source>
</evidence>
<sequence>MKLTEFAPAKVNLHLLVTGRRPDGYHLLDSLVVFPPVGDDVSMTIADRASLTIAGPFAGSLTADPDNLILRAARRFGDARQCTAPYAFHLIKSLPVASGIGGGSADAAAALRLLARIWACEVPDGLALGLGADVPACLASTPARMGGIGEVLEPAPDLPPYGMVLVNPGVAVSTPAIFKARHGAFSPPALLPRGWNSAAAMARDLARFGNDLEAPAIGLQPVIGDALAAIRDQPDCLLSRMSGSGATCFGLFPTVAHAKRAAIGLRREGWWVWGG</sequence>
<comment type="catalytic activity">
    <reaction evidence="10">
        <text>4-CDP-2-C-methyl-D-erythritol + ATP = 4-CDP-2-C-methyl-D-erythritol 2-phosphate + ADP + H(+)</text>
        <dbReference type="Rhea" id="RHEA:18437"/>
        <dbReference type="ChEBI" id="CHEBI:15378"/>
        <dbReference type="ChEBI" id="CHEBI:30616"/>
        <dbReference type="ChEBI" id="CHEBI:57823"/>
        <dbReference type="ChEBI" id="CHEBI:57919"/>
        <dbReference type="ChEBI" id="CHEBI:456216"/>
        <dbReference type="EC" id="2.7.1.148"/>
    </reaction>
</comment>
<evidence type="ECO:0000256" key="6">
    <source>
        <dbReference type="ARBA" id="ARBA00022777"/>
    </source>
</evidence>
<dbReference type="GO" id="GO:0016114">
    <property type="term" value="P:terpenoid biosynthetic process"/>
    <property type="evidence" value="ECO:0007669"/>
    <property type="project" value="UniProtKB-UniRule"/>
</dbReference>
<gene>
    <name evidence="10" type="primary">ispE</name>
    <name evidence="13" type="ORF">SIL87_17845</name>
</gene>
<dbReference type="InterPro" id="IPR020568">
    <property type="entry name" value="Ribosomal_Su5_D2-typ_SF"/>
</dbReference>
<dbReference type="Gene3D" id="3.30.230.10">
    <property type="match status" value="1"/>
</dbReference>
<keyword evidence="7 10" id="KW-0067">ATP-binding</keyword>
<dbReference type="SUPFAM" id="SSF54211">
    <property type="entry name" value="Ribosomal protein S5 domain 2-like"/>
    <property type="match status" value="1"/>
</dbReference>
<dbReference type="EC" id="2.7.1.148" evidence="2 10"/>
<dbReference type="HAMAP" id="MF_00061">
    <property type="entry name" value="IspE"/>
    <property type="match status" value="1"/>
</dbReference>
<accession>A0AAW9DU56</accession>
<dbReference type="Pfam" id="PF08544">
    <property type="entry name" value="GHMP_kinases_C"/>
    <property type="match status" value="1"/>
</dbReference>
<feature type="binding site" evidence="10">
    <location>
        <begin position="95"/>
        <end position="105"/>
    </location>
    <ligand>
        <name>ATP</name>
        <dbReference type="ChEBI" id="CHEBI:30616"/>
    </ligand>
</feature>
<dbReference type="InterPro" id="IPR004424">
    <property type="entry name" value="IspE"/>
</dbReference>